<protein>
    <submittedName>
        <fullName evidence="1">Uncharacterized protein</fullName>
    </submittedName>
</protein>
<reference evidence="1" key="1">
    <citation type="submission" date="2022-07" db="EMBL/GenBank/DDBJ databases">
        <title>Phylogenomic reconstructions and comparative analyses of Kickxellomycotina fungi.</title>
        <authorList>
            <person name="Reynolds N.K."/>
            <person name="Stajich J.E."/>
            <person name="Barry K."/>
            <person name="Grigoriev I.V."/>
            <person name="Crous P."/>
            <person name="Smith M.E."/>
        </authorList>
    </citation>
    <scope>NUCLEOTIDE SEQUENCE</scope>
    <source>
        <strain evidence="1">NRRL 5244</strain>
    </source>
</reference>
<accession>A0ACC1J1L1</accession>
<gene>
    <name evidence="1" type="ORF">FBU59_005859</name>
</gene>
<comment type="caution">
    <text evidence="1">The sequence shown here is derived from an EMBL/GenBank/DDBJ whole genome shotgun (WGS) entry which is preliminary data.</text>
</comment>
<name>A0ACC1J1L1_9FUNG</name>
<evidence type="ECO:0000313" key="2">
    <source>
        <dbReference type="Proteomes" id="UP001150603"/>
    </source>
</evidence>
<dbReference type="EMBL" id="JANBPW010004852">
    <property type="protein sequence ID" value="KAJ1933941.1"/>
    <property type="molecule type" value="Genomic_DNA"/>
</dbReference>
<dbReference type="Proteomes" id="UP001150603">
    <property type="component" value="Unassembled WGS sequence"/>
</dbReference>
<organism evidence="1 2">
    <name type="scientific">Linderina macrospora</name>
    <dbReference type="NCBI Taxonomy" id="4868"/>
    <lineage>
        <taxon>Eukaryota</taxon>
        <taxon>Fungi</taxon>
        <taxon>Fungi incertae sedis</taxon>
        <taxon>Zoopagomycota</taxon>
        <taxon>Kickxellomycotina</taxon>
        <taxon>Kickxellomycetes</taxon>
        <taxon>Kickxellales</taxon>
        <taxon>Kickxellaceae</taxon>
        <taxon>Linderina</taxon>
    </lineage>
</organism>
<keyword evidence="2" id="KW-1185">Reference proteome</keyword>
<evidence type="ECO:0000313" key="1">
    <source>
        <dbReference type="EMBL" id="KAJ1933941.1"/>
    </source>
</evidence>
<proteinExistence type="predicted"/>
<sequence length="160" mass="17753">MTVPKEIMLRGTGVGTGCKAVSDVDLESGASEANGYKLISDFTNPGYIGHGVGHRDPKTGKPLPATVHIPTDGELHPERYISTATEYEDPAVALQRQRNAFLERFNVKKASLVRATYFEWIARAQRLLGNKSTAEECSERARQERDVYAIENPDVPHFHD</sequence>